<protein>
    <recommendedName>
        <fullName evidence="5">Thaumatin-like protein</fullName>
    </recommendedName>
</protein>
<sequence length="257" mass="25969">MQSLANALAVLVTLGCFALTAVAPPPGGFGGRYQPPADIVPQNSTPSSALRPTPTLAHGRTSTNRNQPVPTTIAVPQPSSITTGGPPPGSITTEVPTYTPTTSSPPQSTNGGSSGNPGRAQVINACSFPVYVVVCSQNPATCSGQSTLAANSGIWSQAYAPGSAGGQSIKISTTPGAGDILQFEYTNQDPILWYDISEVNGNPFGPYGFTMTSTDSTCGQGRCAPPATSCPAIFTDPTNGVPYRCGISAGVGVTLCG</sequence>
<feature type="compositionally biased region" description="Low complexity" evidence="1">
    <location>
        <begin position="78"/>
        <end position="111"/>
    </location>
</feature>
<reference evidence="3 4" key="1">
    <citation type="submission" date="2024-09" db="EMBL/GenBank/DDBJ databases">
        <title>Rethinking Asexuality: The Enigmatic Case of Functional Sexual Genes in Lepraria (Stereocaulaceae).</title>
        <authorList>
            <person name="Doellman M."/>
            <person name="Sun Y."/>
            <person name="Barcenas-Pena A."/>
            <person name="Lumbsch H.T."/>
            <person name="Grewe F."/>
        </authorList>
    </citation>
    <scope>NUCLEOTIDE SEQUENCE [LARGE SCALE GENOMIC DNA]</scope>
    <source>
        <strain evidence="3 4">Mercado 3170</strain>
    </source>
</reference>
<feature type="compositionally biased region" description="Polar residues" evidence="1">
    <location>
        <begin position="41"/>
        <end position="50"/>
    </location>
</feature>
<keyword evidence="4" id="KW-1185">Reference proteome</keyword>
<proteinExistence type="predicted"/>
<dbReference type="EMBL" id="JBEFKJ010000072">
    <property type="protein sequence ID" value="KAL2036527.1"/>
    <property type="molecule type" value="Genomic_DNA"/>
</dbReference>
<dbReference type="PANTHER" id="PTHR36195:SF4">
    <property type="entry name" value="DOMAIN PROTEIN, PUTATIVE (AFU_ORTHOLOGUE AFUA_5G01990)-RELATED"/>
    <property type="match status" value="1"/>
</dbReference>
<organism evidence="3 4">
    <name type="scientific">Stereocaulon virgatum</name>
    <dbReference type="NCBI Taxonomy" id="373712"/>
    <lineage>
        <taxon>Eukaryota</taxon>
        <taxon>Fungi</taxon>
        <taxon>Dikarya</taxon>
        <taxon>Ascomycota</taxon>
        <taxon>Pezizomycotina</taxon>
        <taxon>Lecanoromycetes</taxon>
        <taxon>OSLEUM clade</taxon>
        <taxon>Lecanoromycetidae</taxon>
        <taxon>Lecanorales</taxon>
        <taxon>Lecanorineae</taxon>
        <taxon>Stereocaulaceae</taxon>
        <taxon>Stereocaulon</taxon>
    </lineage>
</organism>
<evidence type="ECO:0008006" key="5">
    <source>
        <dbReference type="Google" id="ProtNLM"/>
    </source>
</evidence>
<evidence type="ECO:0000256" key="2">
    <source>
        <dbReference type="SAM" id="SignalP"/>
    </source>
</evidence>
<feature type="chain" id="PRO_5047049817" description="Thaumatin-like protein" evidence="2">
    <location>
        <begin position="24"/>
        <end position="257"/>
    </location>
</feature>
<accession>A0ABR3ZWW3</accession>
<comment type="caution">
    <text evidence="3">The sequence shown here is derived from an EMBL/GenBank/DDBJ whole genome shotgun (WGS) entry which is preliminary data.</text>
</comment>
<dbReference type="Proteomes" id="UP001590950">
    <property type="component" value="Unassembled WGS sequence"/>
</dbReference>
<dbReference type="PANTHER" id="PTHR36195">
    <property type="entry name" value="DOMAIN PROTEIN, PUTATIVE (AFU_ORTHOLOGUE AFUA_5G01990)-RELATED-RELATED"/>
    <property type="match status" value="1"/>
</dbReference>
<feature type="signal peptide" evidence="2">
    <location>
        <begin position="1"/>
        <end position="23"/>
    </location>
</feature>
<dbReference type="Pfam" id="PF04681">
    <property type="entry name" value="Bys1"/>
    <property type="match status" value="1"/>
</dbReference>
<evidence type="ECO:0000256" key="1">
    <source>
        <dbReference type="SAM" id="MobiDB-lite"/>
    </source>
</evidence>
<evidence type="ECO:0000313" key="3">
    <source>
        <dbReference type="EMBL" id="KAL2036527.1"/>
    </source>
</evidence>
<gene>
    <name evidence="3" type="ORF">N7G274_010757</name>
</gene>
<feature type="region of interest" description="Disordered" evidence="1">
    <location>
        <begin position="32"/>
        <end position="117"/>
    </location>
</feature>
<dbReference type="InterPro" id="IPR006771">
    <property type="entry name" value="CetA-like"/>
</dbReference>
<feature type="compositionally biased region" description="Polar residues" evidence="1">
    <location>
        <begin position="60"/>
        <end position="70"/>
    </location>
</feature>
<evidence type="ECO:0000313" key="4">
    <source>
        <dbReference type="Proteomes" id="UP001590950"/>
    </source>
</evidence>
<name>A0ABR3ZWW3_9LECA</name>
<keyword evidence="2" id="KW-0732">Signal</keyword>